<dbReference type="PIRSF" id="PIRSF018267">
    <property type="entry name" value="VSR_endonuc"/>
    <property type="match status" value="1"/>
</dbReference>
<dbReference type="EMBL" id="JACIGM010000026">
    <property type="protein sequence ID" value="MBB4279304.1"/>
    <property type="molecule type" value="Genomic_DNA"/>
</dbReference>
<evidence type="ECO:0000313" key="8">
    <source>
        <dbReference type="EMBL" id="MBB4279304.1"/>
    </source>
</evidence>
<evidence type="ECO:0000313" key="9">
    <source>
        <dbReference type="Proteomes" id="UP000533641"/>
    </source>
</evidence>
<dbReference type="AlphaFoldDB" id="A0A7W6WIW1"/>
<dbReference type="InterPro" id="IPR004603">
    <property type="entry name" value="DNA_mismatch_endonuc_vsr"/>
</dbReference>
<keyword evidence="4 6" id="KW-0378">Hydrolase</keyword>
<comment type="function">
    <text evidence="6">May nick specific sequences that contain T:G mispairs resulting from m5C-deamination.</text>
</comment>
<protein>
    <recommendedName>
        <fullName evidence="6">Very short patch repair endonuclease</fullName>
        <ecNumber evidence="6">3.1.-.-</ecNumber>
    </recommendedName>
</protein>
<dbReference type="Pfam" id="PF03852">
    <property type="entry name" value="Vsr"/>
    <property type="match status" value="1"/>
</dbReference>
<evidence type="ECO:0000256" key="2">
    <source>
        <dbReference type="ARBA" id="ARBA00022759"/>
    </source>
</evidence>
<dbReference type="GO" id="GO:0006298">
    <property type="term" value="P:mismatch repair"/>
    <property type="evidence" value="ECO:0007669"/>
    <property type="project" value="UniProtKB-UniRule"/>
</dbReference>
<keyword evidence="1 6" id="KW-0540">Nuclease</keyword>
<accession>A0A7W6WIW1</accession>
<gene>
    <name evidence="8" type="ORF">GGE12_007117</name>
</gene>
<dbReference type="GO" id="GO:0004519">
    <property type="term" value="F:endonuclease activity"/>
    <property type="evidence" value="ECO:0007669"/>
    <property type="project" value="UniProtKB-KW"/>
</dbReference>
<dbReference type="InterPro" id="IPR011335">
    <property type="entry name" value="Restrct_endonuc-II-like"/>
</dbReference>
<dbReference type="Gene3D" id="3.40.960.10">
    <property type="entry name" value="VSR Endonuclease"/>
    <property type="match status" value="1"/>
</dbReference>
<dbReference type="EC" id="3.1.-.-" evidence="6"/>
<evidence type="ECO:0000256" key="4">
    <source>
        <dbReference type="ARBA" id="ARBA00022801"/>
    </source>
</evidence>
<comment type="similarity">
    <text evidence="6">Belongs to the vsr family.</text>
</comment>
<evidence type="ECO:0000256" key="7">
    <source>
        <dbReference type="SAM" id="MobiDB-lite"/>
    </source>
</evidence>
<keyword evidence="3 6" id="KW-0227">DNA damage</keyword>
<sequence length="135" mass="16122">MDIVTREQRSRMMSGIRGKNTGPELAVRKTAHALGYRFRLHRKDLPGSPDLVFPRKNTVVFVHGCYWHRHEGCRHCYTPKSNIEFWAAKFKKNIARDERVREELEQRGWRVVTLWECETADEDDLRIRLKEVFRP</sequence>
<evidence type="ECO:0000256" key="1">
    <source>
        <dbReference type="ARBA" id="ARBA00022722"/>
    </source>
</evidence>
<feature type="region of interest" description="Disordered" evidence="7">
    <location>
        <begin position="1"/>
        <end position="21"/>
    </location>
</feature>
<dbReference type="CDD" id="cd00221">
    <property type="entry name" value="Vsr"/>
    <property type="match status" value="1"/>
</dbReference>
<dbReference type="Proteomes" id="UP000533641">
    <property type="component" value="Unassembled WGS sequence"/>
</dbReference>
<name>A0A7W6WIW1_9HYPH</name>
<comment type="caution">
    <text evidence="8">The sequence shown here is derived from an EMBL/GenBank/DDBJ whole genome shotgun (WGS) entry which is preliminary data.</text>
</comment>
<keyword evidence="5 6" id="KW-0234">DNA repair</keyword>
<dbReference type="SUPFAM" id="SSF52980">
    <property type="entry name" value="Restriction endonuclease-like"/>
    <property type="match status" value="1"/>
</dbReference>
<reference evidence="8 9" key="1">
    <citation type="submission" date="2020-08" db="EMBL/GenBank/DDBJ databases">
        <title>Genomic Encyclopedia of Type Strains, Phase IV (KMG-V): Genome sequencing to study the core and pangenomes of soil and plant-associated prokaryotes.</title>
        <authorList>
            <person name="Whitman W."/>
        </authorList>
    </citation>
    <scope>NUCLEOTIDE SEQUENCE [LARGE SCALE GENOMIC DNA]</scope>
    <source>
        <strain evidence="8 9">SEMIA 402</strain>
    </source>
</reference>
<proteinExistence type="inferred from homology"/>
<feature type="compositionally biased region" description="Basic and acidic residues" evidence="7">
    <location>
        <begin position="1"/>
        <end position="10"/>
    </location>
</feature>
<dbReference type="GO" id="GO:0016787">
    <property type="term" value="F:hydrolase activity"/>
    <property type="evidence" value="ECO:0007669"/>
    <property type="project" value="UniProtKB-KW"/>
</dbReference>
<dbReference type="RefSeq" id="WP_183930814.1">
    <property type="nucleotide sequence ID" value="NZ_JACIGM010000026.1"/>
</dbReference>
<dbReference type="NCBIfam" id="TIGR00632">
    <property type="entry name" value="vsr"/>
    <property type="match status" value="1"/>
</dbReference>
<evidence type="ECO:0000256" key="6">
    <source>
        <dbReference type="PIRNR" id="PIRNR018267"/>
    </source>
</evidence>
<evidence type="ECO:0000256" key="5">
    <source>
        <dbReference type="ARBA" id="ARBA00023204"/>
    </source>
</evidence>
<organism evidence="8 9">
    <name type="scientific">Rhizobium mongolense</name>
    <dbReference type="NCBI Taxonomy" id="57676"/>
    <lineage>
        <taxon>Bacteria</taxon>
        <taxon>Pseudomonadati</taxon>
        <taxon>Pseudomonadota</taxon>
        <taxon>Alphaproteobacteria</taxon>
        <taxon>Hyphomicrobiales</taxon>
        <taxon>Rhizobiaceae</taxon>
        <taxon>Rhizobium/Agrobacterium group</taxon>
        <taxon>Rhizobium</taxon>
    </lineage>
</organism>
<keyword evidence="2 6" id="KW-0255">Endonuclease</keyword>
<evidence type="ECO:0000256" key="3">
    <source>
        <dbReference type="ARBA" id="ARBA00022763"/>
    </source>
</evidence>